<gene>
    <name evidence="1" type="ORF">GCM10010502_47750</name>
</gene>
<dbReference type="GeneID" id="97487781"/>
<comment type="caution">
    <text evidence="1">The sequence shown here is derived from an EMBL/GenBank/DDBJ whole genome shotgun (WGS) entry which is preliminary data.</text>
</comment>
<dbReference type="AlphaFoldDB" id="A0A8H9HZT2"/>
<protein>
    <submittedName>
        <fullName evidence="1">Uncharacterized protein</fullName>
    </submittedName>
</protein>
<dbReference type="Proteomes" id="UP000610124">
    <property type="component" value="Unassembled WGS sequence"/>
</dbReference>
<organism evidence="1 2">
    <name type="scientific">Kitasatospora aureofaciens</name>
    <name type="common">Streptomyces aureofaciens</name>
    <dbReference type="NCBI Taxonomy" id="1894"/>
    <lineage>
        <taxon>Bacteria</taxon>
        <taxon>Bacillati</taxon>
        <taxon>Actinomycetota</taxon>
        <taxon>Actinomycetes</taxon>
        <taxon>Kitasatosporales</taxon>
        <taxon>Streptomycetaceae</taxon>
        <taxon>Kitasatospora</taxon>
    </lineage>
</organism>
<proteinExistence type="predicted"/>
<name>A0A8H9HZT2_KITAU</name>
<evidence type="ECO:0000313" key="2">
    <source>
        <dbReference type="Proteomes" id="UP000610124"/>
    </source>
</evidence>
<dbReference type="RefSeq" id="WP_370863285.1">
    <property type="nucleotide sequence ID" value="NZ_BMUB01000012.1"/>
</dbReference>
<evidence type="ECO:0000313" key="1">
    <source>
        <dbReference type="EMBL" id="GGU89287.1"/>
    </source>
</evidence>
<dbReference type="EMBL" id="BMUB01000012">
    <property type="protein sequence ID" value="GGU89287.1"/>
    <property type="molecule type" value="Genomic_DNA"/>
</dbReference>
<reference evidence="1" key="1">
    <citation type="journal article" date="2014" name="Int. J. Syst. Evol. Microbiol.">
        <title>Complete genome sequence of Corynebacterium casei LMG S-19264T (=DSM 44701T), isolated from a smear-ripened cheese.</title>
        <authorList>
            <consortium name="US DOE Joint Genome Institute (JGI-PGF)"/>
            <person name="Walter F."/>
            <person name="Albersmeier A."/>
            <person name="Kalinowski J."/>
            <person name="Ruckert C."/>
        </authorList>
    </citation>
    <scope>NUCLEOTIDE SEQUENCE</scope>
    <source>
        <strain evidence="1">JCM 4434</strain>
    </source>
</reference>
<accession>A0A8H9HZT2</accession>
<sequence length="68" mass="7386">MYCSQCREKVELPAEEFRLTFGRTPAQAHYSFGCPLCGAAVRKPAGDKIVEALTAAGVRTMRLVPVEG</sequence>
<reference evidence="1" key="2">
    <citation type="submission" date="2020-09" db="EMBL/GenBank/DDBJ databases">
        <authorList>
            <person name="Sun Q."/>
            <person name="Ohkuma M."/>
        </authorList>
    </citation>
    <scope>NUCLEOTIDE SEQUENCE</scope>
    <source>
        <strain evidence="1">JCM 4434</strain>
    </source>
</reference>